<evidence type="ECO:0000313" key="6">
    <source>
        <dbReference type="Proteomes" id="UP000256328"/>
    </source>
</evidence>
<feature type="compositionally biased region" description="Low complexity" evidence="3">
    <location>
        <begin position="84"/>
        <end position="95"/>
    </location>
</feature>
<dbReference type="PANTHER" id="PTHR31668">
    <property type="entry name" value="GLUCOSE TRANSPORT TRANSCRIPTION REGULATOR RGT1-RELATED-RELATED"/>
    <property type="match status" value="1"/>
</dbReference>
<dbReference type="SUPFAM" id="SSF57701">
    <property type="entry name" value="Zn2/Cys6 DNA-binding domain"/>
    <property type="match status" value="1"/>
</dbReference>
<name>A0A3D8RPC7_9HELO</name>
<evidence type="ECO:0000259" key="4">
    <source>
        <dbReference type="PROSITE" id="PS50048"/>
    </source>
</evidence>
<feature type="compositionally biased region" description="Basic and acidic residues" evidence="3">
    <location>
        <begin position="618"/>
        <end position="627"/>
    </location>
</feature>
<dbReference type="Proteomes" id="UP000256328">
    <property type="component" value="Unassembled WGS sequence"/>
</dbReference>
<dbReference type="OrthoDB" id="3034343at2759"/>
<dbReference type="AlphaFoldDB" id="A0A3D8RPC7"/>
<comment type="caution">
    <text evidence="5">The sequence shown here is derived from an EMBL/GenBank/DDBJ whole genome shotgun (WGS) entry which is preliminary data.</text>
</comment>
<dbReference type="GO" id="GO:0000981">
    <property type="term" value="F:DNA-binding transcription factor activity, RNA polymerase II-specific"/>
    <property type="evidence" value="ECO:0007669"/>
    <property type="project" value="InterPro"/>
</dbReference>
<dbReference type="InterPro" id="IPR001138">
    <property type="entry name" value="Zn2Cys6_DnaBD"/>
</dbReference>
<dbReference type="PROSITE" id="PS00463">
    <property type="entry name" value="ZN2_CY6_FUNGAL_1"/>
    <property type="match status" value="1"/>
</dbReference>
<dbReference type="GO" id="GO:0001080">
    <property type="term" value="P:nitrogen catabolite activation of transcription from RNA polymerase II promoter"/>
    <property type="evidence" value="ECO:0007669"/>
    <property type="project" value="TreeGrafter"/>
</dbReference>
<keyword evidence="6" id="KW-1185">Reference proteome</keyword>
<feature type="compositionally biased region" description="Low complexity" evidence="3">
    <location>
        <begin position="10"/>
        <end position="19"/>
    </location>
</feature>
<dbReference type="CDD" id="cd12148">
    <property type="entry name" value="fungal_TF_MHR"/>
    <property type="match status" value="1"/>
</dbReference>
<dbReference type="InterPro" id="IPR050797">
    <property type="entry name" value="Carb_Metab_Trans_Reg"/>
</dbReference>
<feature type="region of interest" description="Disordered" evidence="3">
    <location>
        <begin position="615"/>
        <end position="696"/>
    </location>
</feature>
<dbReference type="CDD" id="cd00067">
    <property type="entry name" value="GAL4"/>
    <property type="match status" value="1"/>
</dbReference>
<dbReference type="Pfam" id="PF00172">
    <property type="entry name" value="Zn_clus"/>
    <property type="match status" value="1"/>
</dbReference>
<dbReference type="SMART" id="SM00906">
    <property type="entry name" value="Fungal_trans"/>
    <property type="match status" value="1"/>
</dbReference>
<dbReference type="InterPro" id="IPR007219">
    <property type="entry name" value="XnlR_reg_dom"/>
</dbReference>
<evidence type="ECO:0000256" key="2">
    <source>
        <dbReference type="ARBA" id="ARBA00023242"/>
    </source>
</evidence>
<feature type="compositionally biased region" description="Polar residues" evidence="3">
    <location>
        <begin position="61"/>
        <end position="70"/>
    </location>
</feature>
<feature type="region of interest" description="Disordered" evidence="3">
    <location>
        <begin position="60"/>
        <end position="110"/>
    </location>
</feature>
<dbReference type="GO" id="GO:0006351">
    <property type="term" value="P:DNA-templated transcription"/>
    <property type="evidence" value="ECO:0007669"/>
    <property type="project" value="InterPro"/>
</dbReference>
<gene>
    <name evidence="5" type="ORF">BP5796_06763</name>
</gene>
<dbReference type="PANTHER" id="PTHR31668:SF10">
    <property type="entry name" value="ZN(II)2CYS6 TRANSCRIPTION FACTOR (EUROFUNG)"/>
    <property type="match status" value="1"/>
</dbReference>
<feature type="region of interest" description="Disordered" evidence="3">
    <location>
        <begin position="1"/>
        <end position="23"/>
    </location>
</feature>
<accession>A0A3D8RPC7</accession>
<keyword evidence="2" id="KW-0539">Nucleus</keyword>
<proteinExistence type="predicted"/>
<dbReference type="InterPro" id="IPR036864">
    <property type="entry name" value="Zn2-C6_fun-type_DNA-bd_sf"/>
</dbReference>
<feature type="compositionally biased region" description="Polar residues" evidence="3">
    <location>
        <begin position="628"/>
        <end position="649"/>
    </location>
</feature>
<dbReference type="GO" id="GO:0003677">
    <property type="term" value="F:DNA binding"/>
    <property type="evidence" value="ECO:0007669"/>
    <property type="project" value="InterPro"/>
</dbReference>
<feature type="domain" description="Zn(2)-C6 fungal-type" evidence="4">
    <location>
        <begin position="27"/>
        <end position="59"/>
    </location>
</feature>
<dbReference type="PROSITE" id="PS50048">
    <property type="entry name" value="ZN2_CY6_FUNGAL_2"/>
    <property type="match status" value="1"/>
</dbReference>
<dbReference type="Pfam" id="PF04082">
    <property type="entry name" value="Fungal_trans"/>
    <property type="match status" value="1"/>
</dbReference>
<dbReference type="Gene3D" id="4.10.240.10">
    <property type="entry name" value="Zn(2)-C6 fungal-type DNA-binding domain"/>
    <property type="match status" value="1"/>
</dbReference>
<evidence type="ECO:0000313" key="5">
    <source>
        <dbReference type="EMBL" id="RDW75942.1"/>
    </source>
</evidence>
<evidence type="ECO:0000256" key="1">
    <source>
        <dbReference type="ARBA" id="ARBA00022723"/>
    </source>
</evidence>
<sequence>MNSAGDEARNTPSPSSSRPYRSHRIPACDFCRRRKSRCTQDLANRPCLLCRLHGVECSRGGVQTQRSQDVTRPAPAPRKRIPKQQRIQQTTEIRTASTSGQNAASIPPVGQINPTSVADTTSQENPRQGGHIVGPVVARDVRILDQYMSPVYNLAMSHARPNPYSFYSDDPNNPIVYLKVPRHRGVVPQGNGTAAFKQLETVEKILDPNASELFNLYFDIVHPAFPILDESTVIEAYKQNGLPHALVCEIYAVSLVSWDLSKRISATRRPRPDVRYIWNLTVKALHEDFLAPSFSTVLASILDLTGRPITSITYNATNLGRTVALSQSLGLNHNPSTWNLDQRQKSLRIRTWWGILIHDRWASLTHGTPPLVNRTQYDVPLPDIDALLVSKVNSPGVTVSDDDRLQGAQCFIALCQLTEILGGVLPLIYDIQLRHEQSNLRAVRRFETNLDEWEDALPSWLNPVGTDFDSSVPGALSLQLSFFALKMCLSRVALQESARTDDGDDTEVRQYYRSRCRKAASAVVQFVVSLQPRDLNAFYLPYTAYHFSSATTLILRCALEAENDETARECVAGARTLIDHLRKARDEDGWDLAEICLAQCETVVQQVCDGDYLGFRRRNTESPRSTRQDSLIPNPTMNPSGLRTFNTPSDELGAMDTELTDPPKANISSDADPLHQQQGSDGQAQPANHPQDMSSAAANSMAAFNASAGTVPPEFTNMNMFNQQSDPAGSIFMNPSFPDLWDMLHTDGYGSF</sequence>
<dbReference type="GO" id="GO:0008270">
    <property type="term" value="F:zinc ion binding"/>
    <property type="evidence" value="ECO:0007669"/>
    <property type="project" value="InterPro"/>
</dbReference>
<evidence type="ECO:0000256" key="3">
    <source>
        <dbReference type="SAM" id="MobiDB-lite"/>
    </source>
</evidence>
<dbReference type="GO" id="GO:0005634">
    <property type="term" value="C:nucleus"/>
    <property type="evidence" value="ECO:0007669"/>
    <property type="project" value="TreeGrafter"/>
</dbReference>
<protein>
    <recommendedName>
        <fullName evidence="4">Zn(2)-C6 fungal-type domain-containing protein</fullName>
    </recommendedName>
</protein>
<feature type="compositionally biased region" description="Polar residues" evidence="3">
    <location>
        <begin position="675"/>
        <end position="692"/>
    </location>
</feature>
<reference evidence="5 6" key="1">
    <citation type="journal article" date="2018" name="IMA Fungus">
        <title>IMA Genome-F 9: Draft genome sequence of Annulohypoxylon stygium, Aspergillus mulundensis, Berkeleyomyces basicola (syn. Thielaviopsis basicola), Ceratocystis smalleyi, two Cercospora beticola strains, Coleophoma cylindrospora, Fusarium fracticaudum, Phialophora cf. hyalina, and Morchella septimelata.</title>
        <authorList>
            <person name="Wingfield B.D."/>
            <person name="Bills G.F."/>
            <person name="Dong Y."/>
            <person name="Huang W."/>
            <person name="Nel W.J."/>
            <person name="Swalarsk-Parry B.S."/>
            <person name="Vaghefi N."/>
            <person name="Wilken P.M."/>
            <person name="An Z."/>
            <person name="de Beer Z.W."/>
            <person name="De Vos L."/>
            <person name="Chen L."/>
            <person name="Duong T.A."/>
            <person name="Gao Y."/>
            <person name="Hammerbacher A."/>
            <person name="Kikkert J.R."/>
            <person name="Li Y."/>
            <person name="Li H."/>
            <person name="Li K."/>
            <person name="Li Q."/>
            <person name="Liu X."/>
            <person name="Ma X."/>
            <person name="Naidoo K."/>
            <person name="Pethybridge S.J."/>
            <person name="Sun J."/>
            <person name="Steenkamp E.T."/>
            <person name="van der Nest M.A."/>
            <person name="van Wyk S."/>
            <person name="Wingfield M.J."/>
            <person name="Xiong C."/>
            <person name="Yue Q."/>
            <person name="Zhang X."/>
        </authorList>
    </citation>
    <scope>NUCLEOTIDE SEQUENCE [LARGE SCALE GENOMIC DNA]</scope>
    <source>
        <strain evidence="5 6">BP5796</strain>
    </source>
</reference>
<keyword evidence="1" id="KW-0479">Metal-binding</keyword>
<organism evidence="5 6">
    <name type="scientific">Coleophoma crateriformis</name>
    <dbReference type="NCBI Taxonomy" id="565419"/>
    <lineage>
        <taxon>Eukaryota</taxon>
        <taxon>Fungi</taxon>
        <taxon>Dikarya</taxon>
        <taxon>Ascomycota</taxon>
        <taxon>Pezizomycotina</taxon>
        <taxon>Leotiomycetes</taxon>
        <taxon>Helotiales</taxon>
        <taxon>Dermateaceae</taxon>
        <taxon>Coleophoma</taxon>
    </lineage>
</organism>
<dbReference type="EMBL" id="PDLN01000009">
    <property type="protein sequence ID" value="RDW75942.1"/>
    <property type="molecule type" value="Genomic_DNA"/>
</dbReference>